<feature type="compositionally biased region" description="Basic and acidic residues" evidence="11">
    <location>
        <begin position="12"/>
        <end position="26"/>
    </location>
</feature>
<evidence type="ECO:0000256" key="1">
    <source>
        <dbReference type="ARBA" id="ARBA00004487"/>
    </source>
</evidence>
<sequence>MKKWGSSDSGESEDRPQEDSHPKPLEGDPNTRPAPAKPSIFPTAKSRSRLFGKCDSEEASSMDCSYEEGQPASCPAITVSPVVVVQKTGDGPTCARQSSQDSVPAGTERKLKLYDRRKIFEAVAQNNCEELESLLLFLQKSKKHLMDSEFKDPETGKTCLLKAMLNLHDGQNSTIPLLLEIARQTDSLTELVNASYTDSYYKGEGRGRLSSHQPSWGQAGAGEPQQASEQHTPCPSHQAGISWSWGPCPPAAGLVPPGAQGPALPSVGLLLLTSGPGGFLLCCCSSSLGSCDSSSFQSGVPIPEGL</sequence>
<dbReference type="GO" id="GO:0098703">
    <property type="term" value="P:calcium ion import across plasma membrane"/>
    <property type="evidence" value="ECO:0007669"/>
    <property type="project" value="TreeGrafter"/>
</dbReference>
<keyword evidence="13" id="KW-1185">Reference proteome</keyword>
<dbReference type="EMBL" id="KE162753">
    <property type="protein sequence ID" value="EPQ09483.1"/>
    <property type="molecule type" value="Genomic_DNA"/>
</dbReference>
<evidence type="ECO:0000313" key="13">
    <source>
        <dbReference type="Proteomes" id="UP000052978"/>
    </source>
</evidence>
<evidence type="ECO:0000256" key="8">
    <source>
        <dbReference type="ARBA" id="ARBA00023180"/>
    </source>
</evidence>
<evidence type="ECO:0000256" key="7">
    <source>
        <dbReference type="ARBA" id="ARBA00023043"/>
    </source>
</evidence>
<keyword evidence="4" id="KW-0677">Repeat</keyword>
<gene>
    <name evidence="12" type="ORF">D623_10007201</name>
</gene>
<keyword evidence="7" id="KW-0040">ANK repeat</keyword>
<comment type="subcellular location">
    <subcellularLocation>
        <location evidence="1">Cell projection</location>
        <location evidence="1">Neuron projection</location>
    </subcellularLocation>
    <subcellularLocation>
        <location evidence="10">Postsynapse</location>
    </subcellularLocation>
</comment>
<dbReference type="PANTHER" id="PTHR10582">
    <property type="entry name" value="TRANSIENT RECEPTOR POTENTIAL ION CHANNEL PROTEIN"/>
    <property type="match status" value="1"/>
</dbReference>
<dbReference type="Proteomes" id="UP000052978">
    <property type="component" value="Unassembled WGS sequence"/>
</dbReference>
<evidence type="ECO:0000256" key="6">
    <source>
        <dbReference type="ARBA" id="ARBA00023018"/>
    </source>
</evidence>
<proteinExistence type="predicted"/>
<keyword evidence="2" id="KW-0597">Phosphoprotein</keyword>
<keyword evidence="3" id="KW-0479">Metal-binding</keyword>
<name>S7PG60_MYOBR</name>
<dbReference type="GO" id="GO:0000166">
    <property type="term" value="F:nucleotide binding"/>
    <property type="evidence" value="ECO:0007669"/>
    <property type="project" value="UniProtKB-KW"/>
</dbReference>
<dbReference type="GO" id="GO:0005886">
    <property type="term" value="C:plasma membrane"/>
    <property type="evidence" value="ECO:0007669"/>
    <property type="project" value="TreeGrafter"/>
</dbReference>
<reference evidence="12 13" key="1">
    <citation type="journal article" date="2013" name="Nat. Commun.">
        <title>Genome analysis reveals insights into physiology and longevity of the Brandt's bat Myotis brandtii.</title>
        <authorList>
            <person name="Seim I."/>
            <person name="Fang X."/>
            <person name="Xiong Z."/>
            <person name="Lobanov A.V."/>
            <person name="Huang Z."/>
            <person name="Ma S."/>
            <person name="Feng Y."/>
            <person name="Turanov A.A."/>
            <person name="Zhu Y."/>
            <person name="Lenz T.L."/>
            <person name="Gerashchenko M.V."/>
            <person name="Fan D."/>
            <person name="Hee Yim S."/>
            <person name="Yao X."/>
            <person name="Jordan D."/>
            <person name="Xiong Y."/>
            <person name="Ma Y."/>
            <person name="Lyapunov A.N."/>
            <person name="Chen G."/>
            <person name="Kulakova O.I."/>
            <person name="Sun Y."/>
            <person name="Lee S.G."/>
            <person name="Bronson R.T."/>
            <person name="Moskalev A.A."/>
            <person name="Sunyaev S.R."/>
            <person name="Zhang G."/>
            <person name="Krogh A."/>
            <person name="Wang J."/>
            <person name="Gladyshev V.N."/>
        </authorList>
    </citation>
    <scope>NUCLEOTIDE SEQUENCE [LARGE SCALE GENOMIC DNA]</scope>
</reference>
<feature type="compositionally biased region" description="Polar residues" evidence="11">
    <location>
        <begin position="225"/>
        <end position="239"/>
    </location>
</feature>
<evidence type="ECO:0000256" key="10">
    <source>
        <dbReference type="ARBA" id="ARBA00034110"/>
    </source>
</evidence>
<keyword evidence="5" id="KW-0112">Calmodulin-binding</keyword>
<evidence type="ECO:0000256" key="2">
    <source>
        <dbReference type="ARBA" id="ARBA00022553"/>
    </source>
</evidence>
<dbReference type="InterPro" id="IPR024862">
    <property type="entry name" value="TRPV"/>
</dbReference>
<protein>
    <submittedName>
        <fullName evidence="12">Transient receptor potential cation channel subfamily V member 1</fullName>
    </submittedName>
</protein>
<dbReference type="PRINTS" id="PR01768">
    <property type="entry name" value="TRPVRECEPTOR"/>
</dbReference>
<accession>S7PG60</accession>
<evidence type="ECO:0000256" key="5">
    <source>
        <dbReference type="ARBA" id="ARBA00022860"/>
    </source>
</evidence>
<dbReference type="InterPro" id="IPR008347">
    <property type="entry name" value="TrpV1-4"/>
</dbReference>
<dbReference type="InterPro" id="IPR036770">
    <property type="entry name" value="Ankyrin_rpt-contain_sf"/>
</dbReference>
<dbReference type="PANTHER" id="PTHR10582:SF17">
    <property type="entry name" value="TRANSIENT RECEPTOR POTENTIAL CATION CHANNEL SUBFAMILY V MEMBER 1"/>
    <property type="match status" value="1"/>
</dbReference>
<evidence type="ECO:0000313" key="12">
    <source>
        <dbReference type="EMBL" id="EPQ09483.1"/>
    </source>
</evidence>
<dbReference type="GO" id="GO:0098794">
    <property type="term" value="C:postsynapse"/>
    <property type="evidence" value="ECO:0007669"/>
    <property type="project" value="UniProtKB-SubCell"/>
</dbReference>
<dbReference type="GO" id="GO:0043005">
    <property type="term" value="C:neuron projection"/>
    <property type="evidence" value="ECO:0007669"/>
    <property type="project" value="UniProtKB-SubCell"/>
</dbReference>
<dbReference type="AlphaFoldDB" id="S7PG60"/>
<organism evidence="12 13">
    <name type="scientific">Myotis brandtii</name>
    <name type="common">Brandt's bat</name>
    <dbReference type="NCBI Taxonomy" id="109478"/>
    <lineage>
        <taxon>Eukaryota</taxon>
        <taxon>Metazoa</taxon>
        <taxon>Chordata</taxon>
        <taxon>Craniata</taxon>
        <taxon>Vertebrata</taxon>
        <taxon>Euteleostomi</taxon>
        <taxon>Mammalia</taxon>
        <taxon>Eutheria</taxon>
        <taxon>Laurasiatheria</taxon>
        <taxon>Chiroptera</taxon>
        <taxon>Yangochiroptera</taxon>
        <taxon>Vespertilionidae</taxon>
        <taxon>Myotis</taxon>
    </lineage>
</organism>
<dbReference type="Gene3D" id="1.25.40.20">
    <property type="entry name" value="Ankyrin repeat-containing domain"/>
    <property type="match status" value="1"/>
</dbReference>
<dbReference type="GO" id="GO:0046872">
    <property type="term" value="F:metal ion binding"/>
    <property type="evidence" value="ECO:0007669"/>
    <property type="project" value="UniProtKB-KW"/>
</dbReference>
<keyword evidence="9" id="KW-0966">Cell projection</keyword>
<evidence type="ECO:0000256" key="3">
    <source>
        <dbReference type="ARBA" id="ARBA00022723"/>
    </source>
</evidence>
<keyword evidence="8" id="KW-0325">Glycoprotein</keyword>
<feature type="region of interest" description="Disordered" evidence="11">
    <location>
        <begin position="205"/>
        <end position="239"/>
    </location>
</feature>
<dbReference type="GO" id="GO:0005516">
    <property type="term" value="F:calmodulin binding"/>
    <property type="evidence" value="ECO:0007669"/>
    <property type="project" value="UniProtKB-KW"/>
</dbReference>
<keyword evidence="12" id="KW-0675">Receptor</keyword>
<evidence type="ECO:0000256" key="9">
    <source>
        <dbReference type="ARBA" id="ARBA00023273"/>
    </source>
</evidence>
<evidence type="ECO:0000256" key="11">
    <source>
        <dbReference type="SAM" id="MobiDB-lite"/>
    </source>
</evidence>
<dbReference type="GO" id="GO:0005262">
    <property type="term" value="F:calcium channel activity"/>
    <property type="evidence" value="ECO:0007669"/>
    <property type="project" value="TreeGrafter"/>
</dbReference>
<feature type="region of interest" description="Disordered" evidence="11">
    <location>
        <begin position="1"/>
        <end position="45"/>
    </location>
</feature>
<keyword evidence="6" id="KW-0770">Synapse</keyword>
<evidence type="ECO:0000256" key="4">
    <source>
        <dbReference type="ARBA" id="ARBA00022737"/>
    </source>
</evidence>